<name>A0A7Z2T5Q0_9VIBR</name>
<dbReference type="Proteomes" id="UP000464262">
    <property type="component" value="Chromosome 2"/>
</dbReference>
<sequence length="86" mass="9988">MARAVNNADKTIIKLLQRQGYIKSEAEQCLKRDVYQLKADEISKVKNYATHFGLEAKQKLIDEILELRREAMIARLSCPEREQRPA</sequence>
<organism evidence="1 2">
    <name type="scientific">Vibrio astriarenae</name>
    <dbReference type="NCBI Taxonomy" id="1481923"/>
    <lineage>
        <taxon>Bacteria</taxon>
        <taxon>Pseudomonadati</taxon>
        <taxon>Pseudomonadota</taxon>
        <taxon>Gammaproteobacteria</taxon>
        <taxon>Vibrionales</taxon>
        <taxon>Vibrionaceae</taxon>
        <taxon>Vibrio</taxon>
    </lineage>
</organism>
<evidence type="ECO:0000313" key="2">
    <source>
        <dbReference type="Proteomes" id="UP000464262"/>
    </source>
</evidence>
<dbReference type="AlphaFoldDB" id="A0A7Z2T5Q0"/>
<protein>
    <submittedName>
        <fullName evidence="1">Uncharacterized protein</fullName>
    </submittedName>
</protein>
<proteinExistence type="predicted"/>
<dbReference type="KEGG" id="vas:GT360_15065"/>
<dbReference type="EMBL" id="CP047476">
    <property type="protein sequence ID" value="QIA64884.1"/>
    <property type="molecule type" value="Genomic_DNA"/>
</dbReference>
<accession>A0A7Z2T5Q0</accession>
<gene>
    <name evidence="1" type="ORF">GT360_15065</name>
</gene>
<evidence type="ECO:0000313" key="1">
    <source>
        <dbReference type="EMBL" id="QIA64884.1"/>
    </source>
</evidence>
<keyword evidence="2" id="KW-1185">Reference proteome</keyword>
<dbReference type="RefSeq" id="WP_164649784.1">
    <property type="nucleotide sequence ID" value="NZ_CP047476.1"/>
</dbReference>
<reference evidence="1 2" key="1">
    <citation type="submission" date="2020-01" db="EMBL/GenBank/DDBJ databases">
        <title>Whole genome and functional gene identification of agarase of Vibrio HN897.</title>
        <authorList>
            <person name="Liu Y."/>
            <person name="Zhao Z."/>
        </authorList>
    </citation>
    <scope>NUCLEOTIDE SEQUENCE [LARGE SCALE GENOMIC DNA]</scope>
    <source>
        <strain evidence="1 2">HN897</strain>
    </source>
</reference>